<evidence type="ECO:0000256" key="8">
    <source>
        <dbReference type="ARBA" id="ARBA00023004"/>
    </source>
</evidence>
<evidence type="ECO:0000256" key="5">
    <source>
        <dbReference type="ARBA" id="ARBA00022617"/>
    </source>
</evidence>
<evidence type="ECO:0000256" key="3">
    <source>
        <dbReference type="ARBA" id="ARBA00004586"/>
    </source>
</evidence>
<dbReference type="InterPro" id="IPR050196">
    <property type="entry name" value="Cytochrome_P450_Monoox"/>
</dbReference>
<keyword evidence="10 13" id="KW-0472">Membrane</keyword>
<evidence type="ECO:0000256" key="10">
    <source>
        <dbReference type="ARBA" id="ARBA00023136"/>
    </source>
</evidence>
<dbReference type="OrthoDB" id="6375668at2759"/>
<feature type="non-terminal residue" evidence="14">
    <location>
        <position position="1"/>
    </location>
</feature>
<reference evidence="14 15" key="1">
    <citation type="journal article" date="2019" name="PLoS Biol.">
        <title>Sex chromosomes control vertical transmission of feminizing Wolbachia symbionts in an isopod.</title>
        <authorList>
            <person name="Becking T."/>
            <person name="Chebbi M.A."/>
            <person name="Giraud I."/>
            <person name="Moumen B."/>
            <person name="Laverre T."/>
            <person name="Caubet Y."/>
            <person name="Peccoud J."/>
            <person name="Gilbert C."/>
            <person name="Cordaux R."/>
        </authorList>
    </citation>
    <scope>NUCLEOTIDE SEQUENCE [LARGE SCALE GENOMIC DNA]</scope>
    <source>
        <strain evidence="14">ANa2</strain>
        <tissue evidence="14">Whole body excluding digestive tract and cuticle</tissue>
    </source>
</reference>
<feature type="binding site" description="axial binding residue" evidence="11">
    <location>
        <position position="58"/>
    </location>
    <ligand>
        <name>heme</name>
        <dbReference type="ChEBI" id="CHEBI:30413"/>
    </ligand>
    <ligandPart>
        <name>Fe</name>
        <dbReference type="ChEBI" id="CHEBI:18248"/>
    </ligandPart>
</feature>
<comment type="cofactor">
    <cofactor evidence="1 11">
        <name>heme</name>
        <dbReference type="ChEBI" id="CHEBI:30413"/>
    </cofactor>
</comment>
<comment type="similarity">
    <text evidence="4 12">Belongs to the cytochrome P450 family.</text>
</comment>
<evidence type="ECO:0000313" key="15">
    <source>
        <dbReference type="Proteomes" id="UP000326759"/>
    </source>
</evidence>
<dbReference type="GO" id="GO:0020037">
    <property type="term" value="F:heme binding"/>
    <property type="evidence" value="ECO:0007669"/>
    <property type="project" value="InterPro"/>
</dbReference>
<keyword evidence="7" id="KW-0256">Endoplasmic reticulum</keyword>
<dbReference type="Pfam" id="PF00067">
    <property type="entry name" value="p450"/>
    <property type="match status" value="1"/>
</dbReference>
<organism evidence="14 15">
    <name type="scientific">Armadillidium nasatum</name>
    <dbReference type="NCBI Taxonomy" id="96803"/>
    <lineage>
        <taxon>Eukaryota</taxon>
        <taxon>Metazoa</taxon>
        <taxon>Ecdysozoa</taxon>
        <taxon>Arthropoda</taxon>
        <taxon>Crustacea</taxon>
        <taxon>Multicrustacea</taxon>
        <taxon>Malacostraca</taxon>
        <taxon>Eumalacostraca</taxon>
        <taxon>Peracarida</taxon>
        <taxon>Isopoda</taxon>
        <taxon>Oniscidea</taxon>
        <taxon>Crinocheta</taxon>
        <taxon>Armadillidiidae</taxon>
        <taxon>Armadillidium</taxon>
    </lineage>
</organism>
<keyword evidence="6 11" id="KW-0479">Metal-binding</keyword>
<comment type="function">
    <text evidence="2">May be involved in the metabolism of insect hormones and in the breakdown of synthetic insecticides.</text>
</comment>
<keyword evidence="12" id="KW-0560">Oxidoreductase</keyword>
<evidence type="ECO:0000256" key="4">
    <source>
        <dbReference type="ARBA" id="ARBA00010617"/>
    </source>
</evidence>
<proteinExistence type="inferred from homology"/>
<dbReference type="InterPro" id="IPR036396">
    <property type="entry name" value="Cyt_P450_sf"/>
</dbReference>
<dbReference type="Gene3D" id="1.10.630.10">
    <property type="entry name" value="Cytochrome P450"/>
    <property type="match status" value="1"/>
</dbReference>
<evidence type="ECO:0000256" key="1">
    <source>
        <dbReference type="ARBA" id="ARBA00001971"/>
    </source>
</evidence>
<dbReference type="GO" id="GO:0005506">
    <property type="term" value="F:iron ion binding"/>
    <property type="evidence" value="ECO:0007669"/>
    <property type="project" value="InterPro"/>
</dbReference>
<dbReference type="PRINTS" id="PR00465">
    <property type="entry name" value="EP450IV"/>
</dbReference>
<dbReference type="GO" id="GO:0005789">
    <property type="term" value="C:endoplasmic reticulum membrane"/>
    <property type="evidence" value="ECO:0007669"/>
    <property type="project" value="UniProtKB-SubCell"/>
</dbReference>
<dbReference type="InterPro" id="IPR002403">
    <property type="entry name" value="Cyt_P450_E_grp-IV"/>
</dbReference>
<comment type="caution">
    <text evidence="14">The sequence shown here is derived from an EMBL/GenBank/DDBJ whole genome shotgun (WGS) entry which is preliminary data.</text>
</comment>
<gene>
    <name evidence="14" type="ORF">Anas_14737</name>
</gene>
<dbReference type="PROSITE" id="PS00086">
    <property type="entry name" value="CYTOCHROME_P450"/>
    <property type="match status" value="1"/>
</dbReference>
<dbReference type="GO" id="GO:0004497">
    <property type="term" value="F:monooxygenase activity"/>
    <property type="evidence" value="ECO:0007669"/>
    <property type="project" value="UniProtKB-KW"/>
</dbReference>
<evidence type="ECO:0000256" key="6">
    <source>
        <dbReference type="ARBA" id="ARBA00022723"/>
    </source>
</evidence>
<dbReference type="InterPro" id="IPR001128">
    <property type="entry name" value="Cyt_P450"/>
</dbReference>
<sequence length="139" mass="16374">EYVIPKGTDTAIFTYALHRDPKHFPEPLSFKPERFFPENSAQRNPYAYVPFSAGPRNCIGQKFALMEEKVVLSSFLRKYRVESLEKIEDLKLAGDLLLRPEKQLEVKIFPRNLFLWLVFVLHSFCNIKNILLFFSISYR</sequence>
<dbReference type="GO" id="GO:0016705">
    <property type="term" value="F:oxidoreductase activity, acting on paired donors, with incorporation or reduction of molecular oxygen"/>
    <property type="evidence" value="ECO:0007669"/>
    <property type="project" value="InterPro"/>
</dbReference>
<evidence type="ECO:0000256" key="2">
    <source>
        <dbReference type="ARBA" id="ARBA00003690"/>
    </source>
</evidence>
<evidence type="ECO:0000256" key="13">
    <source>
        <dbReference type="SAM" id="Phobius"/>
    </source>
</evidence>
<dbReference type="EMBL" id="SEYY01015087">
    <property type="protein sequence ID" value="KAB7500131.1"/>
    <property type="molecule type" value="Genomic_DNA"/>
</dbReference>
<keyword evidence="13" id="KW-1133">Transmembrane helix</keyword>
<keyword evidence="9 12" id="KW-0503">Monooxygenase</keyword>
<dbReference type="PANTHER" id="PTHR24291">
    <property type="entry name" value="CYTOCHROME P450 FAMILY 4"/>
    <property type="match status" value="1"/>
</dbReference>
<keyword evidence="5 11" id="KW-0349">Heme</keyword>
<dbReference type="AlphaFoldDB" id="A0A5N5T0W8"/>
<keyword evidence="13" id="KW-0812">Transmembrane</keyword>
<dbReference type="Proteomes" id="UP000326759">
    <property type="component" value="Unassembled WGS sequence"/>
</dbReference>
<accession>A0A5N5T0W8</accession>
<evidence type="ECO:0000256" key="7">
    <source>
        <dbReference type="ARBA" id="ARBA00022824"/>
    </source>
</evidence>
<feature type="non-terminal residue" evidence="14">
    <location>
        <position position="139"/>
    </location>
</feature>
<evidence type="ECO:0000256" key="12">
    <source>
        <dbReference type="RuleBase" id="RU000461"/>
    </source>
</evidence>
<keyword evidence="15" id="KW-1185">Reference proteome</keyword>
<evidence type="ECO:0000313" key="14">
    <source>
        <dbReference type="EMBL" id="KAB7500131.1"/>
    </source>
</evidence>
<dbReference type="PANTHER" id="PTHR24291:SF189">
    <property type="entry name" value="CYTOCHROME P450 4C3-RELATED"/>
    <property type="match status" value="1"/>
</dbReference>
<evidence type="ECO:0000256" key="11">
    <source>
        <dbReference type="PIRSR" id="PIRSR602403-1"/>
    </source>
</evidence>
<comment type="subcellular location">
    <subcellularLocation>
        <location evidence="3">Endoplasmic reticulum membrane</location>
    </subcellularLocation>
</comment>
<keyword evidence="8 11" id="KW-0408">Iron</keyword>
<dbReference type="InterPro" id="IPR017972">
    <property type="entry name" value="Cyt_P450_CS"/>
</dbReference>
<evidence type="ECO:0000256" key="9">
    <source>
        <dbReference type="ARBA" id="ARBA00023033"/>
    </source>
</evidence>
<name>A0A5N5T0W8_9CRUS</name>
<feature type="transmembrane region" description="Helical" evidence="13">
    <location>
        <begin position="113"/>
        <end position="136"/>
    </location>
</feature>
<dbReference type="SUPFAM" id="SSF48264">
    <property type="entry name" value="Cytochrome P450"/>
    <property type="match status" value="1"/>
</dbReference>
<protein>
    <submittedName>
        <fullName evidence="14">Cytochrome P450 4c3</fullName>
    </submittedName>
</protein>